<keyword evidence="2" id="KW-1185">Reference proteome</keyword>
<evidence type="ECO:0000313" key="2">
    <source>
        <dbReference type="Proteomes" id="UP000308600"/>
    </source>
</evidence>
<accession>A0ACD3A074</accession>
<dbReference type="Proteomes" id="UP000308600">
    <property type="component" value="Unassembled WGS sequence"/>
</dbReference>
<dbReference type="EMBL" id="ML209088">
    <property type="protein sequence ID" value="TFK59076.1"/>
    <property type="molecule type" value="Genomic_DNA"/>
</dbReference>
<gene>
    <name evidence="1" type="ORF">BDN72DRAFT_647733</name>
</gene>
<reference evidence="1 2" key="1">
    <citation type="journal article" date="2019" name="Nat. Ecol. Evol.">
        <title>Megaphylogeny resolves global patterns of mushroom evolution.</title>
        <authorList>
            <person name="Varga T."/>
            <person name="Krizsan K."/>
            <person name="Foldi C."/>
            <person name="Dima B."/>
            <person name="Sanchez-Garcia M."/>
            <person name="Sanchez-Ramirez S."/>
            <person name="Szollosi G.J."/>
            <person name="Szarkandi J.G."/>
            <person name="Papp V."/>
            <person name="Albert L."/>
            <person name="Andreopoulos W."/>
            <person name="Angelini C."/>
            <person name="Antonin V."/>
            <person name="Barry K.W."/>
            <person name="Bougher N.L."/>
            <person name="Buchanan P."/>
            <person name="Buyck B."/>
            <person name="Bense V."/>
            <person name="Catcheside P."/>
            <person name="Chovatia M."/>
            <person name="Cooper J."/>
            <person name="Damon W."/>
            <person name="Desjardin D."/>
            <person name="Finy P."/>
            <person name="Geml J."/>
            <person name="Haridas S."/>
            <person name="Hughes K."/>
            <person name="Justo A."/>
            <person name="Karasinski D."/>
            <person name="Kautmanova I."/>
            <person name="Kiss B."/>
            <person name="Kocsube S."/>
            <person name="Kotiranta H."/>
            <person name="LaButti K.M."/>
            <person name="Lechner B.E."/>
            <person name="Liimatainen K."/>
            <person name="Lipzen A."/>
            <person name="Lukacs Z."/>
            <person name="Mihaltcheva S."/>
            <person name="Morgado L.N."/>
            <person name="Niskanen T."/>
            <person name="Noordeloos M.E."/>
            <person name="Ohm R.A."/>
            <person name="Ortiz-Santana B."/>
            <person name="Ovrebo C."/>
            <person name="Racz N."/>
            <person name="Riley R."/>
            <person name="Savchenko A."/>
            <person name="Shiryaev A."/>
            <person name="Soop K."/>
            <person name="Spirin V."/>
            <person name="Szebenyi C."/>
            <person name="Tomsovsky M."/>
            <person name="Tulloss R.E."/>
            <person name="Uehling J."/>
            <person name="Grigoriev I.V."/>
            <person name="Vagvolgyi C."/>
            <person name="Papp T."/>
            <person name="Martin F.M."/>
            <person name="Miettinen O."/>
            <person name="Hibbett D.S."/>
            <person name="Nagy L.G."/>
        </authorList>
    </citation>
    <scope>NUCLEOTIDE SEQUENCE [LARGE SCALE GENOMIC DNA]</scope>
    <source>
        <strain evidence="1 2">NL-1719</strain>
    </source>
</reference>
<name>A0ACD3A074_9AGAR</name>
<proteinExistence type="predicted"/>
<organism evidence="1 2">
    <name type="scientific">Pluteus cervinus</name>
    <dbReference type="NCBI Taxonomy" id="181527"/>
    <lineage>
        <taxon>Eukaryota</taxon>
        <taxon>Fungi</taxon>
        <taxon>Dikarya</taxon>
        <taxon>Basidiomycota</taxon>
        <taxon>Agaricomycotina</taxon>
        <taxon>Agaricomycetes</taxon>
        <taxon>Agaricomycetidae</taxon>
        <taxon>Agaricales</taxon>
        <taxon>Pluteineae</taxon>
        <taxon>Pluteaceae</taxon>
        <taxon>Pluteus</taxon>
    </lineage>
</organism>
<evidence type="ECO:0000313" key="1">
    <source>
        <dbReference type="EMBL" id="TFK59076.1"/>
    </source>
</evidence>
<sequence>MPRDQDPWFPFLSDKSPYQVHRVATSLWMLTWSVAVVVLGMFHPHITVVLIQNYSGCSSS</sequence>
<protein>
    <submittedName>
        <fullName evidence="1">Uncharacterized protein</fullName>
    </submittedName>
</protein>